<evidence type="ECO:0000256" key="5">
    <source>
        <dbReference type="ARBA" id="ARBA00022519"/>
    </source>
</evidence>
<evidence type="ECO:0000256" key="1">
    <source>
        <dbReference type="ARBA" id="ARBA00004377"/>
    </source>
</evidence>
<dbReference type="GO" id="GO:0015627">
    <property type="term" value="C:type II protein secretion system complex"/>
    <property type="evidence" value="ECO:0007669"/>
    <property type="project" value="InterPro"/>
</dbReference>
<dbReference type="Pfam" id="PF07963">
    <property type="entry name" value="N_methyl"/>
    <property type="match status" value="1"/>
</dbReference>
<keyword evidence="14" id="KW-1185">Reference proteome</keyword>
<dbReference type="SUPFAM" id="SSF54523">
    <property type="entry name" value="Pili subunits"/>
    <property type="match status" value="1"/>
</dbReference>
<evidence type="ECO:0000259" key="12">
    <source>
        <dbReference type="Pfam" id="PF12019"/>
    </source>
</evidence>
<dbReference type="Proteomes" id="UP000315439">
    <property type="component" value="Unassembled WGS sequence"/>
</dbReference>
<reference evidence="13 14" key="1">
    <citation type="submission" date="2019-07" db="EMBL/GenBank/DDBJ databases">
        <title>Draft genome for Aliikangiella sp. M105.</title>
        <authorList>
            <person name="Wang G."/>
        </authorList>
    </citation>
    <scope>NUCLEOTIDE SEQUENCE [LARGE SCALE GENOMIC DNA]</scope>
    <source>
        <strain evidence="13 14">M105</strain>
    </source>
</reference>
<evidence type="ECO:0000313" key="13">
    <source>
        <dbReference type="EMBL" id="TQV86400.1"/>
    </source>
</evidence>
<dbReference type="InterPro" id="IPR045584">
    <property type="entry name" value="Pilin-like"/>
</dbReference>
<evidence type="ECO:0000256" key="2">
    <source>
        <dbReference type="ARBA" id="ARBA00021549"/>
    </source>
</evidence>
<evidence type="ECO:0000256" key="4">
    <source>
        <dbReference type="ARBA" id="ARBA00022481"/>
    </source>
</evidence>
<evidence type="ECO:0000256" key="10">
    <source>
        <dbReference type="ARBA" id="ARBA00030775"/>
    </source>
</evidence>
<accession>A0A545UAC6</accession>
<sequence length="147" mass="15538">MKNTLGFTLLELIVTIAIVGILTTIAIPAFNTTIKNSRLTSNTNLLIGALNTARSEAVKLGATVRVEDNGSGGWQVFDVTNNAVLNTFNPPGDGISLTLRTVTYQANGYRSFPSTVETMQICDDRGIGRDITVSTGGSVSVVENPSC</sequence>
<name>A0A545UAC6_9GAMM</name>
<evidence type="ECO:0000313" key="14">
    <source>
        <dbReference type="Proteomes" id="UP000315439"/>
    </source>
</evidence>
<dbReference type="OrthoDB" id="6182870at2"/>
<organism evidence="13 14">
    <name type="scientific">Aliikangiella coralliicola</name>
    <dbReference type="NCBI Taxonomy" id="2592383"/>
    <lineage>
        <taxon>Bacteria</taxon>
        <taxon>Pseudomonadati</taxon>
        <taxon>Pseudomonadota</taxon>
        <taxon>Gammaproteobacteria</taxon>
        <taxon>Oceanospirillales</taxon>
        <taxon>Pleioneaceae</taxon>
        <taxon>Aliikangiella</taxon>
    </lineage>
</organism>
<keyword evidence="8 11" id="KW-0472">Membrane</keyword>
<dbReference type="GO" id="GO:0015628">
    <property type="term" value="P:protein secretion by the type II secretion system"/>
    <property type="evidence" value="ECO:0007669"/>
    <property type="project" value="InterPro"/>
</dbReference>
<proteinExistence type="inferred from homology"/>
<keyword evidence="4" id="KW-0488">Methylation</keyword>
<keyword evidence="7 11" id="KW-1133">Transmembrane helix</keyword>
<dbReference type="RefSeq" id="WP_142932323.1">
    <property type="nucleotide sequence ID" value="NZ_ML660166.1"/>
</dbReference>
<keyword evidence="5" id="KW-0997">Cell inner membrane</keyword>
<evidence type="ECO:0000256" key="3">
    <source>
        <dbReference type="ARBA" id="ARBA00022475"/>
    </source>
</evidence>
<dbReference type="InterPro" id="IPR012902">
    <property type="entry name" value="N_methyl_site"/>
</dbReference>
<dbReference type="Gene3D" id="3.55.40.10">
    <property type="entry name" value="minor pseudopilin epsh domain"/>
    <property type="match status" value="1"/>
</dbReference>
<evidence type="ECO:0000256" key="9">
    <source>
        <dbReference type="ARBA" id="ARBA00025772"/>
    </source>
</evidence>
<protein>
    <recommendedName>
        <fullName evidence="2">Type II secretion system protein H</fullName>
    </recommendedName>
    <alternativeName>
        <fullName evidence="10">General secretion pathway protein H</fullName>
    </alternativeName>
</protein>
<dbReference type="EMBL" id="VIKS01000010">
    <property type="protein sequence ID" value="TQV86400.1"/>
    <property type="molecule type" value="Genomic_DNA"/>
</dbReference>
<comment type="similarity">
    <text evidence="9">Belongs to the GSP H family.</text>
</comment>
<dbReference type="GO" id="GO:0005886">
    <property type="term" value="C:plasma membrane"/>
    <property type="evidence" value="ECO:0007669"/>
    <property type="project" value="UniProtKB-SubCell"/>
</dbReference>
<evidence type="ECO:0000256" key="8">
    <source>
        <dbReference type="ARBA" id="ARBA00023136"/>
    </source>
</evidence>
<dbReference type="InterPro" id="IPR022346">
    <property type="entry name" value="T2SS_GspH"/>
</dbReference>
<keyword evidence="6 11" id="KW-0812">Transmembrane</keyword>
<dbReference type="NCBIfam" id="TIGR02532">
    <property type="entry name" value="IV_pilin_GFxxxE"/>
    <property type="match status" value="1"/>
</dbReference>
<feature type="domain" description="General secretion pathway GspH" evidence="12">
    <location>
        <begin position="43"/>
        <end position="137"/>
    </location>
</feature>
<dbReference type="AlphaFoldDB" id="A0A545UAC6"/>
<comment type="subcellular location">
    <subcellularLocation>
        <location evidence="1">Cell inner membrane</location>
        <topology evidence="1">Single-pass membrane protein</topology>
    </subcellularLocation>
</comment>
<dbReference type="Pfam" id="PF12019">
    <property type="entry name" value="GspH"/>
    <property type="match status" value="1"/>
</dbReference>
<feature type="transmembrane region" description="Helical" evidence="11">
    <location>
        <begin position="12"/>
        <end position="30"/>
    </location>
</feature>
<evidence type="ECO:0000256" key="7">
    <source>
        <dbReference type="ARBA" id="ARBA00022989"/>
    </source>
</evidence>
<gene>
    <name evidence="13" type="ORF">FLL46_15890</name>
</gene>
<evidence type="ECO:0000256" key="6">
    <source>
        <dbReference type="ARBA" id="ARBA00022692"/>
    </source>
</evidence>
<keyword evidence="3" id="KW-1003">Cell membrane</keyword>
<evidence type="ECO:0000256" key="11">
    <source>
        <dbReference type="SAM" id="Phobius"/>
    </source>
</evidence>
<comment type="caution">
    <text evidence="13">The sequence shown here is derived from an EMBL/GenBank/DDBJ whole genome shotgun (WGS) entry which is preliminary data.</text>
</comment>